<dbReference type="SUPFAM" id="SSF48452">
    <property type="entry name" value="TPR-like"/>
    <property type="match status" value="1"/>
</dbReference>
<proteinExistence type="predicted"/>
<keyword evidence="1" id="KW-0677">Repeat</keyword>
<comment type="caution">
    <text evidence="3">The sequence shown here is derived from an EMBL/GenBank/DDBJ whole genome shotgun (WGS) entry which is preliminary data.</text>
</comment>
<keyword evidence="4" id="KW-1185">Reference proteome</keyword>
<protein>
    <submittedName>
        <fullName evidence="3">Uncharacterized protein</fullName>
    </submittedName>
</protein>
<dbReference type="PANTHER" id="PTHR11242">
    <property type="entry name" value="ARYL HYDROCARBON RECEPTOR INTERACTING PROTEIN RELATED"/>
    <property type="match status" value="1"/>
</dbReference>
<gene>
    <name evidence="3" type="ORF">L1049_014992</name>
</gene>
<dbReference type="AlphaFoldDB" id="A0AAP0S3D4"/>
<name>A0AAP0S3D4_LIQFO</name>
<dbReference type="EMBL" id="JBBPBK010000004">
    <property type="protein sequence ID" value="KAK9286592.1"/>
    <property type="molecule type" value="Genomic_DNA"/>
</dbReference>
<dbReference type="InterPro" id="IPR039663">
    <property type="entry name" value="AIP/AIPL1/TTC9"/>
</dbReference>
<dbReference type="Gene3D" id="1.25.40.10">
    <property type="entry name" value="Tetratricopeptide repeat domain"/>
    <property type="match status" value="1"/>
</dbReference>
<dbReference type="InterPro" id="IPR011990">
    <property type="entry name" value="TPR-like_helical_dom_sf"/>
</dbReference>
<dbReference type="Proteomes" id="UP001415857">
    <property type="component" value="Unassembled WGS sequence"/>
</dbReference>
<evidence type="ECO:0000256" key="2">
    <source>
        <dbReference type="ARBA" id="ARBA00022803"/>
    </source>
</evidence>
<organism evidence="3 4">
    <name type="scientific">Liquidambar formosana</name>
    <name type="common">Formosan gum</name>
    <dbReference type="NCBI Taxonomy" id="63359"/>
    <lineage>
        <taxon>Eukaryota</taxon>
        <taxon>Viridiplantae</taxon>
        <taxon>Streptophyta</taxon>
        <taxon>Embryophyta</taxon>
        <taxon>Tracheophyta</taxon>
        <taxon>Spermatophyta</taxon>
        <taxon>Magnoliopsida</taxon>
        <taxon>eudicotyledons</taxon>
        <taxon>Gunneridae</taxon>
        <taxon>Pentapetalae</taxon>
        <taxon>Saxifragales</taxon>
        <taxon>Altingiaceae</taxon>
        <taxon>Liquidambar</taxon>
    </lineage>
</organism>
<evidence type="ECO:0000313" key="4">
    <source>
        <dbReference type="Proteomes" id="UP001415857"/>
    </source>
</evidence>
<accession>A0AAP0S3D4</accession>
<dbReference type="PANTHER" id="PTHR11242:SF16">
    <property type="entry name" value="ISOMERASE, PUTATIVE-RELATED"/>
    <property type="match status" value="1"/>
</dbReference>
<sequence length="94" mass="10819">MITHIPTNKIDLDEYIQSQGGNIECDSFREEEKKQAKTLKVTCSCSDAACKLTLKEYKQAKKLCTKVLDIESRNVDALYRRAQAYIDRTILNPY</sequence>
<keyword evidence="2" id="KW-0802">TPR repeat</keyword>
<reference evidence="3 4" key="1">
    <citation type="journal article" date="2024" name="Plant J.">
        <title>Genome sequences and population genomics reveal climatic adaptation and genomic divergence between two closely related sweetgum species.</title>
        <authorList>
            <person name="Xu W.Q."/>
            <person name="Ren C.Q."/>
            <person name="Zhang X.Y."/>
            <person name="Comes H.P."/>
            <person name="Liu X.H."/>
            <person name="Li Y.G."/>
            <person name="Kettle C.J."/>
            <person name="Jalonen R."/>
            <person name="Gaisberger H."/>
            <person name="Ma Y.Z."/>
            <person name="Qiu Y.X."/>
        </authorList>
    </citation>
    <scope>NUCLEOTIDE SEQUENCE [LARGE SCALE GENOMIC DNA]</scope>
    <source>
        <strain evidence="3">Hangzhou</strain>
    </source>
</reference>
<evidence type="ECO:0000256" key="1">
    <source>
        <dbReference type="ARBA" id="ARBA00022737"/>
    </source>
</evidence>
<evidence type="ECO:0000313" key="3">
    <source>
        <dbReference type="EMBL" id="KAK9286592.1"/>
    </source>
</evidence>